<comment type="caution">
    <text evidence="1">The sequence shown here is derived from an EMBL/GenBank/DDBJ whole genome shotgun (WGS) entry which is preliminary data.</text>
</comment>
<organism evidence="1 2">
    <name type="scientific">Sarcoptes scabiei</name>
    <name type="common">Itch mite</name>
    <name type="synonym">Acarus scabiei</name>
    <dbReference type="NCBI Taxonomy" id="52283"/>
    <lineage>
        <taxon>Eukaryota</taxon>
        <taxon>Metazoa</taxon>
        <taxon>Ecdysozoa</taxon>
        <taxon>Arthropoda</taxon>
        <taxon>Chelicerata</taxon>
        <taxon>Arachnida</taxon>
        <taxon>Acari</taxon>
        <taxon>Acariformes</taxon>
        <taxon>Sarcoptiformes</taxon>
        <taxon>Astigmata</taxon>
        <taxon>Psoroptidia</taxon>
        <taxon>Sarcoptoidea</taxon>
        <taxon>Sarcoptidae</taxon>
        <taxon>Sarcoptinae</taxon>
        <taxon>Sarcoptes</taxon>
    </lineage>
</organism>
<sequence length="75" mass="8271">MNLDIRLKRSNKIYSEGENLTGIIVIENKAQSKHEGIYLSIDANVNMQLSSKNVGIFEAFHNLAKASIGPDGIIQ</sequence>
<evidence type="ECO:0000313" key="1">
    <source>
        <dbReference type="EMBL" id="KPM04414.1"/>
    </source>
</evidence>
<protein>
    <submittedName>
        <fullName evidence="1">Uncharacterized protein</fullName>
    </submittedName>
</protein>
<proteinExistence type="predicted"/>
<dbReference type="Gene3D" id="2.60.40.640">
    <property type="match status" value="1"/>
</dbReference>
<accession>A0A132A0D9</accession>
<name>A0A132A0D9_SARSC</name>
<dbReference type="InterPro" id="IPR014752">
    <property type="entry name" value="Arrestin-like_C"/>
</dbReference>
<dbReference type="VEuPathDB" id="VectorBase:SSCA009380"/>
<evidence type="ECO:0000313" key="2">
    <source>
        <dbReference type="Proteomes" id="UP000616769"/>
    </source>
</evidence>
<reference evidence="1 2" key="1">
    <citation type="journal article" date="2015" name="Parasit. Vectors">
        <title>Draft genome of the scabies mite.</title>
        <authorList>
            <person name="Rider S.D.Jr."/>
            <person name="Morgan M.S."/>
            <person name="Arlian L.G."/>
        </authorList>
    </citation>
    <scope>NUCLEOTIDE SEQUENCE [LARGE SCALE GENOMIC DNA]</scope>
    <source>
        <strain evidence="1">Arlian Lab</strain>
    </source>
</reference>
<dbReference type="EMBL" id="JXLN01008777">
    <property type="protein sequence ID" value="KPM04414.1"/>
    <property type="molecule type" value="Genomic_DNA"/>
</dbReference>
<gene>
    <name evidence="1" type="ORF">QR98_0028600</name>
</gene>
<dbReference type="AlphaFoldDB" id="A0A132A0D9"/>
<dbReference type="OrthoDB" id="10263384at2759"/>
<dbReference type="Proteomes" id="UP000616769">
    <property type="component" value="Unassembled WGS sequence"/>
</dbReference>